<evidence type="ECO:0000313" key="11">
    <source>
        <dbReference type="Proteomes" id="UP001497497"/>
    </source>
</evidence>
<dbReference type="InterPro" id="IPR036850">
    <property type="entry name" value="NDK-like_dom_sf"/>
</dbReference>
<protein>
    <recommendedName>
        <fullName evidence="9">Nucleoside diphosphate kinase-like domain-containing protein</fullName>
    </recommendedName>
</protein>
<gene>
    <name evidence="10" type="ORF">GSLYS_00014757001</name>
</gene>
<keyword evidence="6" id="KW-0067">ATP-binding</keyword>
<dbReference type="InterPro" id="IPR034907">
    <property type="entry name" value="NDK-like_dom"/>
</dbReference>
<evidence type="ECO:0000256" key="7">
    <source>
        <dbReference type="ARBA" id="ARBA00022842"/>
    </source>
</evidence>
<comment type="caution">
    <text evidence="8">Lacks conserved residue(s) required for the propagation of feature annotation.</text>
</comment>
<organism evidence="10 11">
    <name type="scientific">Lymnaea stagnalis</name>
    <name type="common">Great pond snail</name>
    <name type="synonym">Helix stagnalis</name>
    <dbReference type="NCBI Taxonomy" id="6523"/>
    <lineage>
        <taxon>Eukaryota</taxon>
        <taxon>Metazoa</taxon>
        <taxon>Spiralia</taxon>
        <taxon>Lophotrochozoa</taxon>
        <taxon>Mollusca</taxon>
        <taxon>Gastropoda</taxon>
        <taxon>Heterobranchia</taxon>
        <taxon>Euthyneura</taxon>
        <taxon>Panpulmonata</taxon>
        <taxon>Hygrophila</taxon>
        <taxon>Lymnaeoidea</taxon>
        <taxon>Lymnaeidae</taxon>
        <taxon>Lymnaea</taxon>
    </lineage>
</organism>
<proteinExistence type="inferred from homology"/>
<dbReference type="AlphaFoldDB" id="A0AAV2I5H2"/>
<evidence type="ECO:0000256" key="1">
    <source>
        <dbReference type="ARBA" id="ARBA00001946"/>
    </source>
</evidence>
<evidence type="ECO:0000313" key="10">
    <source>
        <dbReference type="EMBL" id="CAL1541115.1"/>
    </source>
</evidence>
<dbReference type="SUPFAM" id="SSF54919">
    <property type="entry name" value="Nucleoside diphosphate kinase, NDK"/>
    <property type="match status" value="1"/>
</dbReference>
<keyword evidence="4" id="KW-0547">Nucleotide-binding</keyword>
<reference evidence="10 11" key="1">
    <citation type="submission" date="2024-04" db="EMBL/GenBank/DDBJ databases">
        <authorList>
            <consortium name="Genoscope - CEA"/>
            <person name="William W."/>
        </authorList>
    </citation>
    <scope>NUCLEOTIDE SEQUENCE [LARGE SCALE GENOMIC DNA]</scope>
</reference>
<comment type="similarity">
    <text evidence="8">Belongs to the NDK family.</text>
</comment>
<comment type="cofactor">
    <cofactor evidence="1">
        <name>Mg(2+)</name>
        <dbReference type="ChEBI" id="CHEBI:18420"/>
    </cofactor>
</comment>
<evidence type="ECO:0000256" key="5">
    <source>
        <dbReference type="ARBA" id="ARBA00022777"/>
    </source>
</evidence>
<feature type="domain" description="Nucleoside diphosphate kinase-like" evidence="9">
    <location>
        <begin position="8"/>
        <end position="69"/>
    </location>
</feature>
<dbReference type="Proteomes" id="UP001497497">
    <property type="component" value="Unassembled WGS sequence"/>
</dbReference>
<evidence type="ECO:0000256" key="6">
    <source>
        <dbReference type="ARBA" id="ARBA00022840"/>
    </source>
</evidence>
<dbReference type="InterPro" id="IPR037994">
    <property type="entry name" value="NDPk6"/>
</dbReference>
<dbReference type="GO" id="GO:0005524">
    <property type="term" value="F:ATP binding"/>
    <property type="evidence" value="ECO:0007669"/>
    <property type="project" value="UniProtKB-KW"/>
</dbReference>
<dbReference type="Gene3D" id="3.30.70.141">
    <property type="entry name" value="Nucleoside diphosphate kinase-like domain"/>
    <property type="match status" value="1"/>
</dbReference>
<dbReference type="PROSITE" id="PS51374">
    <property type="entry name" value="NDPK_LIKE"/>
    <property type="match status" value="1"/>
</dbReference>
<dbReference type="GO" id="GO:0004550">
    <property type="term" value="F:nucleoside diphosphate kinase activity"/>
    <property type="evidence" value="ECO:0007669"/>
    <property type="project" value="InterPro"/>
</dbReference>
<keyword evidence="7" id="KW-0460">Magnesium</keyword>
<keyword evidence="11" id="KW-1185">Reference proteome</keyword>
<keyword evidence="3" id="KW-0479">Metal-binding</keyword>
<evidence type="ECO:0000259" key="9">
    <source>
        <dbReference type="Pfam" id="PF00334"/>
    </source>
</evidence>
<dbReference type="PANTHER" id="PTHR46956">
    <property type="entry name" value="NUCLEOSIDE DIPHOSPHATE KINASE 6"/>
    <property type="match status" value="1"/>
</dbReference>
<dbReference type="EMBL" id="CAXITT010000415">
    <property type="protein sequence ID" value="CAL1541115.1"/>
    <property type="molecule type" value="Genomic_DNA"/>
</dbReference>
<comment type="caution">
    <text evidence="10">The sequence shown here is derived from an EMBL/GenBank/DDBJ whole genome shotgun (WGS) entry which is preliminary data.</text>
</comment>
<accession>A0AAV2I5H2</accession>
<keyword evidence="2" id="KW-0808">Transferase</keyword>
<name>A0AAV2I5H2_LYMST</name>
<dbReference type="PANTHER" id="PTHR46956:SF1">
    <property type="entry name" value="NUCLEOSIDE DIPHOSPHATE KINASE 6"/>
    <property type="match status" value="1"/>
</dbReference>
<evidence type="ECO:0000256" key="8">
    <source>
        <dbReference type="PROSITE-ProRule" id="PRU00706"/>
    </source>
</evidence>
<evidence type="ECO:0000256" key="4">
    <source>
        <dbReference type="ARBA" id="ARBA00022741"/>
    </source>
</evidence>
<evidence type="ECO:0000256" key="2">
    <source>
        <dbReference type="ARBA" id="ARBA00022679"/>
    </source>
</evidence>
<evidence type="ECO:0000256" key="3">
    <source>
        <dbReference type="ARBA" id="ARBA00022723"/>
    </source>
</evidence>
<dbReference type="Pfam" id="PF00334">
    <property type="entry name" value="NDK"/>
    <property type="match status" value="1"/>
</dbReference>
<sequence length="70" mass="8263">MNSRPLQLTLALLKPDVVAHPHILHNVRQMMLENGFYLLMSKQHRLSTAQTEQFYTEHRGTFFQNRLVTL</sequence>
<dbReference type="GO" id="GO:0046872">
    <property type="term" value="F:metal ion binding"/>
    <property type="evidence" value="ECO:0007669"/>
    <property type="project" value="UniProtKB-KW"/>
</dbReference>
<keyword evidence="5" id="KW-0418">Kinase</keyword>